<feature type="region of interest" description="Disordered" evidence="1">
    <location>
        <begin position="103"/>
        <end position="127"/>
    </location>
</feature>
<organism evidence="2 3">
    <name type="scientific">Dreissena polymorpha</name>
    <name type="common">Zebra mussel</name>
    <name type="synonym">Mytilus polymorpha</name>
    <dbReference type="NCBI Taxonomy" id="45954"/>
    <lineage>
        <taxon>Eukaryota</taxon>
        <taxon>Metazoa</taxon>
        <taxon>Spiralia</taxon>
        <taxon>Lophotrochozoa</taxon>
        <taxon>Mollusca</taxon>
        <taxon>Bivalvia</taxon>
        <taxon>Autobranchia</taxon>
        <taxon>Heteroconchia</taxon>
        <taxon>Euheterodonta</taxon>
        <taxon>Imparidentia</taxon>
        <taxon>Neoheterodontei</taxon>
        <taxon>Myida</taxon>
        <taxon>Dreissenoidea</taxon>
        <taxon>Dreissenidae</taxon>
        <taxon>Dreissena</taxon>
    </lineage>
</organism>
<accession>A0A9D4JED5</accession>
<reference evidence="2" key="1">
    <citation type="journal article" date="2019" name="bioRxiv">
        <title>The Genome of the Zebra Mussel, Dreissena polymorpha: A Resource for Invasive Species Research.</title>
        <authorList>
            <person name="McCartney M.A."/>
            <person name="Auch B."/>
            <person name="Kono T."/>
            <person name="Mallez S."/>
            <person name="Zhang Y."/>
            <person name="Obille A."/>
            <person name="Becker A."/>
            <person name="Abrahante J.E."/>
            <person name="Garbe J."/>
            <person name="Badalamenti J.P."/>
            <person name="Herman A."/>
            <person name="Mangelson H."/>
            <person name="Liachko I."/>
            <person name="Sullivan S."/>
            <person name="Sone E.D."/>
            <person name="Koren S."/>
            <person name="Silverstein K.A.T."/>
            <person name="Beckman K.B."/>
            <person name="Gohl D.M."/>
        </authorList>
    </citation>
    <scope>NUCLEOTIDE SEQUENCE</scope>
    <source>
        <strain evidence="2">Duluth1</strain>
        <tissue evidence="2">Whole animal</tissue>
    </source>
</reference>
<feature type="compositionally biased region" description="Polar residues" evidence="1">
    <location>
        <begin position="118"/>
        <end position="127"/>
    </location>
</feature>
<protein>
    <submittedName>
        <fullName evidence="2">Uncharacterized protein</fullName>
    </submittedName>
</protein>
<dbReference type="Proteomes" id="UP000828390">
    <property type="component" value="Unassembled WGS sequence"/>
</dbReference>
<dbReference type="AlphaFoldDB" id="A0A9D4JED5"/>
<sequence length="127" mass="14585">MEMSVPDRNKFRELDLGQSVLARDFRPNSKEIWIQGTIVSRDGPLMYKVDIGNTVWRRHNDQLRATDVQNASNENDTVPLPCEPLSVTETSCHSQLMYDRPVLIENKDKNDNDSQNDPLVSNEQLTK</sequence>
<comment type="caution">
    <text evidence="2">The sequence shown here is derived from an EMBL/GenBank/DDBJ whole genome shotgun (WGS) entry which is preliminary data.</text>
</comment>
<evidence type="ECO:0000256" key="1">
    <source>
        <dbReference type="SAM" id="MobiDB-lite"/>
    </source>
</evidence>
<gene>
    <name evidence="2" type="ORF">DPMN_137042</name>
</gene>
<evidence type="ECO:0000313" key="3">
    <source>
        <dbReference type="Proteomes" id="UP000828390"/>
    </source>
</evidence>
<keyword evidence="3" id="KW-1185">Reference proteome</keyword>
<reference evidence="2" key="2">
    <citation type="submission" date="2020-11" db="EMBL/GenBank/DDBJ databases">
        <authorList>
            <person name="McCartney M.A."/>
            <person name="Auch B."/>
            <person name="Kono T."/>
            <person name="Mallez S."/>
            <person name="Becker A."/>
            <person name="Gohl D.M."/>
            <person name="Silverstein K.A.T."/>
            <person name="Koren S."/>
            <person name="Bechman K.B."/>
            <person name="Herman A."/>
            <person name="Abrahante J.E."/>
            <person name="Garbe J."/>
        </authorList>
    </citation>
    <scope>NUCLEOTIDE SEQUENCE</scope>
    <source>
        <strain evidence="2">Duluth1</strain>
        <tissue evidence="2">Whole animal</tissue>
    </source>
</reference>
<dbReference type="EMBL" id="JAIWYP010000006">
    <property type="protein sequence ID" value="KAH3808685.1"/>
    <property type="molecule type" value="Genomic_DNA"/>
</dbReference>
<evidence type="ECO:0000313" key="2">
    <source>
        <dbReference type="EMBL" id="KAH3808685.1"/>
    </source>
</evidence>
<proteinExistence type="predicted"/>
<name>A0A9D4JED5_DREPO</name>